<evidence type="ECO:0000256" key="8">
    <source>
        <dbReference type="ARBA" id="ARBA00023273"/>
    </source>
</evidence>
<organism evidence="15 16">
    <name type="scientific">Nicrophorus vespilloides</name>
    <name type="common">Boreal carrion beetle</name>
    <dbReference type="NCBI Taxonomy" id="110193"/>
    <lineage>
        <taxon>Eukaryota</taxon>
        <taxon>Metazoa</taxon>
        <taxon>Ecdysozoa</taxon>
        <taxon>Arthropoda</taxon>
        <taxon>Hexapoda</taxon>
        <taxon>Insecta</taxon>
        <taxon>Pterygota</taxon>
        <taxon>Neoptera</taxon>
        <taxon>Endopterygota</taxon>
        <taxon>Coleoptera</taxon>
        <taxon>Polyphaga</taxon>
        <taxon>Staphyliniformia</taxon>
        <taxon>Silphidae</taxon>
        <taxon>Nicrophorinae</taxon>
        <taxon>Nicrophorus</taxon>
    </lineage>
</organism>
<evidence type="ECO:0000313" key="15">
    <source>
        <dbReference type="Proteomes" id="UP000695000"/>
    </source>
</evidence>
<evidence type="ECO:0000256" key="2">
    <source>
        <dbReference type="ARBA" id="ARBA00004496"/>
    </source>
</evidence>
<evidence type="ECO:0000256" key="11">
    <source>
        <dbReference type="ARBA" id="ARBA00046056"/>
    </source>
</evidence>
<dbReference type="PROSITE" id="PS50082">
    <property type="entry name" value="WD_REPEATS_2"/>
    <property type="match status" value="3"/>
</dbReference>
<evidence type="ECO:0000256" key="13">
    <source>
        <dbReference type="PROSITE-ProRule" id="PRU00221"/>
    </source>
</evidence>
<dbReference type="PROSITE" id="PS00678">
    <property type="entry name" value="WD_REPEATS_1"/>
    <property type="match status" value="1"/>
</dbReference>
<evidence type="ECO:0000256" key="7">
    <source>
        <dbReference type="ARBA" id="ARBA00023069"/>
    </source>
</evidence>
<keyword evidence="8" id="KW-0966">Cell projection</keyword>
<dbReference type="Proteomes" id="UP000695000">
    <property type="component" value="Unplaced"/>
</dbReference>
<keyword evidence="5" id="KW-0677">Repeat</keyword>
<comment type="subcellular location">
    <subcellularLocation>
        <location evidence="1">Cell projection</location>
        <location evidence="1">Cilium</location>
        <location evidence="1">Flagellum</location>
    </subcellularLocation>
    <subcellularLocation>
        <location evidence="2">Cytoplasm</location>
    </subcellularLocation>
</comment>
<accession>A0ABM1MV84</accession>
<evidence type="ECO:0000256" key="4">
    <source>
        <dbReference type="ARBA" id="ARBA00022574"/>
    </source>
</evidence>
<proteinExistence type="inferred from homology"/>
<reference evidence="16" key="1">
    <citation type="submission" date="2025-08" db="UniProtKB">
        <authorList>
            <consortium name="RefSeq"/>
        </authorList>
    </citation>
    <scope>IDENTIFICATION</scope>
    <source>
        <tissue evidence="16">Whole Larva</tissue>
    </source>
</reference>
<feature type="repeat" description="WD" evidence="13">
    <location>
        <begin position="500"/>
        <end position="533"/>
    </location>
</feature>
<dbReference type="SMART" id="SM00320">
    <property type="entry name" value="WD40"/>
    <property type="match status" value="9"/>
</dbReference>
<name>A0ABM1MV84_NICVS</name>
<evidence type="ECO:0000256" key="10">
    <source>
        <dbReference type="ARBA" id="ARBA00029552"/>
    </source>
</evidence>
<sequence length="721" mass="79080">MEAECPAELDGSVSLLQLHASVGFDGNTIRGLQIHPDGIHLIYPMGNKVTIKNTNTNEQFFLAGHTNTISAIDVSRSGKYVASGQINHIGFKASVILWDFYKHVALIKHEGHKVRVEAVAFSRRDEYLLSLGGRDCGSVVVWDINKNKLICGAEATKGSQGDATVLYTMNCRGPCFMTAGEGNLMVWKIDAEARSVIGIDVSLSKLKRKVLCMDVNDRDEICLCGTSTGDMLKLRLNFHHDVEILEPVKRPMMVGCFTKISKKKLQPGTVELYSMGIRSIILMNTGEIIIGAGDGTIDVVLEEPPKIDKRITSIAFKLPSNPALKVIKTTNVKHAVTTLVLKDKGTCILAGTLNCEVFSIDMKTFETKLIITCHTSTIFDTAFPYKFSDIFATASKDSVRLWSMKTMDELLRIMVPNFSCSKVVFAHDGRSILTAWNDGVIRAFTPLTGRLIYAILNAHNKGVSAMDISHNGKFIISGGCEGQVRIWDIKPTSQNLVCTLKEHTGPVSAIHINRTDDEAVSASTDGTCIIWDILRQIRKQILFENTLFMTVHYYPSSVQILTGGSDRKLCYWEVLDGSLVREIEGSTSGSINSLDISADGQFFVTGANDQIVKMWKYQEGITTHIGLGHCSVITAVCISPDCNYVITTGGAGEIFVWKIPESLKEKPSVVNEVNDHDLNAGGDANVGNSKEENIQHLESSRSDASGSKKGKKCCRPCRPCN</sequence>
<evidence type="ECO:0000256" key="14">
    <source>
        <dbReference type="SAM" id="MobiDB-lite"/>
    </source>
</evidence>
<comment type="similarity">
    <text evidence="9">Belongs to the CFAP52 family.</text>
</comment>
<keyword evidence="3" id="KW-0963">Cytoplasm</keyword>
<gene>
    <name evidence="16" type="primary">LOC108564088</name>
</gene>
<dbReference type="InterPro" id="IPR019775">
    <property type="entry name" value="WD40_repeat_CS"/>
</dbReference>
<comment type="subunit">
    <text evidence="12">Microtubule inner protein component of sperm flagellar doublet microtubules. Interacts with BRCA2. Interacts with the CCT chaperonin complex. Interacts with HSP70. Interacts with AK8. Interacts with CFAP45. Interacts with DNAI1. Interacts with IQDC.</text>
</comment>
<dbReference type="InterPro" id="IPR036322">
    <property type="entry name" value="WD40_repeat_dom_sf"/>
</dbReference>
<keyword evidence="15" id="KW-1185">Reference proteome</keyword>
<dbReference type="Gene3D" id="2.130.10.10">
    <property type="entry name" value="YVTN repeat-like/Quinoprotein amine dehydrogenase"/>
    <property type="match status" value="3"/>
</dbReference>
<feature type="compositionally biased region" description="Basic and acidic residues" evidence="14">
    <location>
        <begin position="689"/>
        <end position="701"/>
    </location>
</feature>
<dbReference type="PANTHER" id="PTHR13720:SF14">
    <property type="entry name" value="CILIA- AND FLAGELLA-ASSOCIATED PROTEIN 52"/>
    <property type="match status" value="1"/>
</dbReference>
<evidence type="ECO:0000256" key="9">
    <source>
        <dbReference type="ARBA" id="ARBA00029456"/>
    </source>
</evidence>
<feature type="repeat" description="WD" evidence="13">
    <location>
        <begin position="456"/>
        <end position="497"/>
    </location>
</feature>
<dbReference type="RefSeq" id="XP_017778484.1">
    <property type="nucleotide sequence ID" value="XM_017922995.1"/>
</dbReference>
<feature type="repeat" description="WD" evidence="13">
    <location>
        <begin position="584"/>
        <end position="625"/>
    </location>
</feature>
<protein>
    <recommendedName>
        <fullName evidence="10">Cilia- and flagella-associated protein 52</fullName>
    </recommendedName>
</protein>
<keyword evidence="4 13" id="KW-0853">WD repeat</keyword>
<feature type="region of interest" description="Disordered" evidence="14">
    <location>
        <begin position="675"/>
        <end position="712"/>
    </location>
</feature>
<evidence type="ECO:0000256" key="1">
    <source>
        <dbReference type="ARBA" id="ARBA00004230"/>
    </source>
</evidence>
<evidence type="ECO:0000313" key="16">
    <source>
        <dbReference type="RefSeq" id="XP_017778484.1"/>
    </source>
</evidence>
<keyword evidence="7" id="KW-0969">Cilium</keyword>
<dbReference type="InterPro" id="IPR001680">
    <property type="entry name" value="WD40_rpt"/>
</dbReference>
<dbReference type="InterPro" id="IPR015943">
    <property type="entry name" value="WD40/YVTN_repeat-like_dom_sf"/>
</dbReference>
<keyword evidence="6 16" id="KW-0282">Flagellum</keyword>
<evidence type="ECO:0000256" key="12">
    <source>
        <dbReference type="ARBA" id="ARBA00047117"/>
    </source>
</evidence>
<dbReference type="SUPFAM" id="SSF50978">
    <property type="entry name" value="WD40 repeat-like"/>
    <property type="match status" value="2"/>
</dbReference>
<evidence type="ECO:0000256" key="6">
    <source>
        <dbReference type="ARBA" id="ARBA00022846"/>
    </source>
</evidence>
<dbReference type="Pfam" id="PF00400">
    <property type="entry name" value="WD40"/>
    <property type="match status" value="5"/>
</dbReference>
<comment type="function">
    <text evidence="11">Microtubule inner protein (MIP) part of the dynein-decorated doublet microtubules (DMTs) in cilia axoneme. Important for proper ciliary and flagellar beating. May act in cooperation with CFAP45 and axonemal dynein subunit DNAH11. May play a role in cell growth and/or survival.</text>
</comment>
<evidence type="ECO:0000256" key="5">
    <source>
        <dbReference type="ARBA" id="ARBA00022737"/>
    </source>
</evidence>
<dbReference type="PROSITE" id="PS50294">
    <property type="entry name" value="WD_REPEATS_REGION"/>
    <property type="match status" value="3"/>
</dbReference>
<dbReference type="PANTHER" id="PTHR13720">
    <property type="entry name" value="WD-40 REPEAT PROTEIN"/>
    <property type="match status" value="1"/>
</dbReference>
<dbReference type="CDD" id="cd00200">
    <property type="entry name" value="WD40"/>
    <property type="match status" value="1"/>
</dbReference>
<evidence type="ECO:0000256" key="3">
    <source>
        <dbReference type="ARBA" id="ARBA00022490"/>
    </source>
</evidence>
<dbReference type="InterPro" id="IPR050630">
    <property type="entry name" value="WD_repeat_EMAP"/>
</dbReference>
<dbReference type="GeneID" id="108564088"/>